<dbReference type="OrthoDB" id="573863at2"/>
<gene>
    <name evidence="1" type="ORF">CFR75_10715</name>
</gene>
<evidence type="ECO:0000313" key="2">
    <source>
        <dbReference type="Proteomes" id="UP000248257"/>
    </source>
</evidence>
<dbReference type="STRING" id="1220579.GCA_001571345_00896"/>
<dbReference type="EMBL" id="NKUC01000022">
    <property type="protein sequence ID" value="PYD56464.1"/>
    <property type="molecule type" value="Genomic_DNA"/>
</dbReference>
<organism evidence="1 2">
    <name type="scientific">Komagataeibacter xylinus</name>
    <name type="common">Gluconacetobacter xylinus</name>
    <dbReference type="NCBI Taxonomy" id="28448"/>
    <lineage>
        <taxon>Bacteria</taxon>
        <taxon>Pseudomonadati</taxon>
        <taxon>Pseudomonadota</taxon>
        <taxon>Alphaproteobacteria</taxon>
        <taxon>Acetobacterales</taxon>
        <taxon>Acetobacteraceae</taxon>
        <taxon>Komagataeibacter</taxon>
    </lineage>
</organism>
<dbReference type="Proteomes" id="UP000248257">
    <property type="component" value="Unassembled WGS sequence"/>
</dbReference>
<evidence type="ECO:0000313" key="1">
    <source>
        <dbReference type="EMBL" id="PYD56464.1"/>
    </source>
</evidence>
<comment type="caution">
    <text evidence="1">The sequence shown here is derived from an EMBL/GenBank/DDBJ whole genome shotgun (WGS) entry which is preliminary data.</text>
</comment>
<accession>A0A318PHN7</accession>
<proteinExistence type="predicted"/>
<name>A0A318PHN7_KOMXY</name>
<reference evidence="1 2" key="1">
    <citation type="submission" date="2017-07" db="EMBL/GenBank/DDBJ databases">
        <title>A draft genome sequence of Komagataeibacter xylinus LMG 1515.</title>
        <authorList>
            <person name="Skraban J."/>
            <person name="Cleenwerck I."/>
            <person name="Vandamme P."/>
            <person name="Trcek J."/>
        </authorList>
    </citation>
    <scope>NUCLEOTIDE SEQUENCE [LARGE SCALE GENOMIC DNA]</scope>
    <source>
        <strain evidence="1 2">LMG 1515</strain>
    </source>
</reference>
<keyword evidence="2" id="KW-1185">Reference proteome</keyword>
<dbReference type="RefSeq" id="WP_061272295.1">
    <property type="nucleotide sequence ID" value="NZ_CBCRXN010000020.1"/>
</dbReference>
<sequence>MKTILKSNKILFFSFVISALSLVIFDLETIPFGGLTYSTCKWDCLWYRDIILHGYQSDTYLSLRHMGFAAWPFFPLFPGLAAGIRYLTGLSAEAAALLLNQTLFFFLVAISALYYRKFIDTQKYVLFILVLCLSPFSLWYKIQYTECIYGALMVCIAYFTRDKKYVPLFICSFLETLTRPTGILLVGTCSAYLMIEAIRTRSLNGFLNGGFPIMAASLGLSVYMLYLYYLTGDALAFSHMQSSWGRAFGFPGKWIIDAITHGRRINGVIATFISMFFLYYGFKKRMYLETSILTVTFLFALSSGVLSLHRFIMGNPLFVMIFCRLFDNTSTKIKNYAILVISILGIIAAYMWFNDSHYLF</sequence>
<dbReference type="AlphaFoldDB" id="A0A318PHN7"/>
<protein>
    <submittedName>
        <fullName evidence="1">Uncharacterized protein</fullName>
    </submittedName>
</protein>